<evidence type="ECO:0000256" key="1">
    <source>
        <dbReference type="SAM" id="MobiDB-lite"/>
    </source>
</evidence>
<dbReference type="Proteomes" id="UP001153076">
    <property type="component" value="Unassembled WGS sequence"/>
</dbReference>
<keyword evidence="3" id="KW-1185">Reference proteome</keyword>
<comment type="caution">
    <text evidence="2">The sequence shown here is derived from an EMBL/GenBank/DDBJ whole genome shotgun (WGS) entry which is preliminary data.</text>
</comment>
<proteinExistence type="predicted"/>
<dbReference type="EMBL" id="JAKOGI010000232">
    <property type="protein sequence ID" value="KAJ8439046.1"/>
    <property type="molecule type" value="Genomic_DNA"/>
</dbReference>
<protein>
    <submittedName>
        <fullName evidence="2">Uncharacterized protein</fullName>
    </submittedName>
</protein>
<evidence type="ECO:0000313" key="2">
    <source>
        <dbReference type="EMBL" id="KAJ8439046.1"/>
    </source>
</evidence>
<name>A0A9Q1K826_9CARY</name>
<sequence length="295" mass="33135">MVIKSKSSATFVIGDVAPRPEVSPEVKRDMNKLRQEFKEKNQDKVRRTTDFEEEIPRSINRIDVDDDDTKFYNNTNSIMTNRASSGRFYDEGDSSQAPTVWEGGSKGKRVMTFTPLSTHAKRLKAVEIDLEKDRTRTKQSKVNASWMKTTKKKLIKAFRRWVVDNNQPFTVVDSTYTNPLLDTICEVGPDVRASTSYELTEIYLPEACAHNNGFGGDLTPLSSGDGSGNRGTNDIGTFQSSRPSSTDVSPTMSDHNGRRGEKYEEVTIAHAYRCLRKAKDKETKAPFNFGQPGRA</sequence>
<reference evidence="2" key="1">
    <citation type="submission" date="2022-04" db="EMBL/GenBank/DDBJ databases">
        <title>Carnegiea gigantea Genome sequencing and assembly v2.</title>
        <authorList>
            <person name="Copetti D."/>
            <person name="Sanderson M.J."/>
            <person name="Burquez A."/>
            <person name="Wojciechowski M.F."/>
        </authorList>
    </citation>
    <scope>NUCLEOTIDE SEQUENCE</scope>
    <source>
        <strain evidence="2">SGP5-SGP5p</strain>
        <tissue evidence="2">Aerial part</tissue>
    </source>
</reference>
<dbReference type="AlphaFoldDB" id="A0A9Q1K826"/>
<organism evidence="2 3">
    <name type="scientific">Carnegiea gigantea</name>
    <dbReference type="NCBI Taxonomy" id="171969"/>
    <lineage>
        <taxon>Eukaryota</taxon>
        <taxon>Viridiplantae</taxon>
        <taxon>Streptophyta</taxon>
        <taxon>Embryophyta</taxon>
        <taxon>Tracheophyta</taxon>
        <taxon>Spermatophyta</taxon>
        <taxon>Magnoliopsida</taxon>
        <taxon>eudicotyledons</taxon>
        <taxon>Gunneridae</taxon>
        <taxon>Pentapetalae</taxon>
        <taxon>Caryophyllales</taxon>
        <taxon>Cactineae</taxon>
        <taxon>Cactaceae</taxon>
        <taxon>Cactoideae</taxon>
        <taxon>Echinocereeae</taxon>
        <taxon>Carnegiea</taxon>
    </lineage>
</organism>
<feature type="region of interest" description="Disordered" evidence="1">
    <location>
        <begin position="219"/>
        <end position="260"/>
    </location>
</feature>
<gene>
    <name evidence="2" type="ORF">Cgig2_014466</name>
</gene>
<feature type="compositionally biased region" description="Polar residues" evidence="1">
    <location>
        <begin position="220"/>
        <end position="254"/>
    </location>
</feature>
<accession>A0A9Q1K826</accession>
<evidence type="ECO:0000313" key="3">
    <source>
        <dbReference type="Proteomes" id="UP001153076"/>
    </source>
</evidence>